<comment type="caution">
    <text evidence="5">The sequence shown here is derived from an EMBL/GenBank/DDBJ whole genome shotgun (WGS) entry which is preliminary data.</text>
</comment>
<keyword evidence="2" id="KW-0547">Nucleotide-binding</keyword>
<dbReference type="InterPro" id="IPR027417">
    <property type="entry name" value="P-loop_NTPase"/>
</dbReference>
<evidence type="ECO:0000313" key="6">
    <source>
        <dbReference type="Proteomes" id="UP000599074"/>
    </source>
</evidence>
<dbReference type="GO" id="GO:0015808">
    <property type="term" value="P:L-alanine transport"/>
    <property type="evidence" value="ECO:0007669"/>
    <property type="project" value="TreeGrafter"/>
</dbReference>
<evidence type="ECO:0000256" key="2">
    <source>
        <dbReference type="ARBA" id="ARBA00022741"/>
    </source>
</evidence>
<sequence>MSVTGDVLLAVDGLSKHFGGVKAVDDVSLEIAPGRICSLIGPNGSGKSTLINVLSGLYGATRGSISLLGQDITRRRPDERVRLGLARTFQNIRLFKGLSVLENVMTGQHCRTSSGLFRALLHPASRREEAATRKRALRELEFVGLPDVAAAPAGSLAYGRQRLVEIARALASDPTLLLLDEPAAGLNPHETEALDRTLRQIVGRGITVLLVEHDMNLVMGVSDHITVLNFGRKISAGTPEQVQADPGVIEAYLGTGDARGADAQR</sequence>
<dbReference type="FunFam" id="3.40.50.300:FF:000421">
    <property type="entry name" value="Branched-chain amino acid ABC transporter ATP-binding protein"/>
    <property type="match status" value="1"/>
</dbReference>
<dbReference type="PANTHER" id="PTHR45772:SF7">
    <property type="entry name" value="AMINO ACID ABC TRANSPORTER ATP-BINDING PROTEIN"/>
    <property type="match status" value="1"/>
</dbReference>
<dbReference type="InterPro" id="IPR003593">
    <property type="entry name" value="AAA+_ATPase"/>
</dbReference>
<dbReference type="Gene3D" id="3.40.50.300">
    <property type="entry name" value="P-loop containing nucleotide triphosphate hydrolases"/>
    <property type="match status" value="1"/>
</dbReference>
<dbReference type="GO" id="GO:0005524">
    <property type="term" value="F:ATP binding"/>
    <property type="evidence" value="ECO:0007669"/>
    <property type="project" value="UniProtKB-KW"/>
</dbReference>
<evidence type="ECO:0000259" key="4">
    <source>
        <dbReference type="PROSITE" id="PS50893"/>
    </source>
</evidence>
<organism evidence="5 6">
    <name type="scientific">Planosporangium mesophilum</name>
    <dbReference type="NCBI Taxonomy" id="689768"/>
    <lineage>
        <taxon>Bacteria</taxon>
        <taxon>Bacillati</taxon>
        <taxon>Actinomycetota</taxon>
        <taxon>Actinomycetes</taxon>
        <taxon>Micromonosporales</taxon>
        <taxon>Micromonosporaceae</taxon>
        <taxon>Planosporangium</taxon>
    </lineage>
</organism>
<dbReference type="CDD" id="cd03219">
    <property type="entry name" value="ABC_Mj1267_LivG_branched"/>
    <property type="match status" value="1"/>
</dbReference>
<evidence type="ECO:0000256" key="3">
    <source>
        <dbReference type="ARBA" id="ARBA00022840"/>
    </source>
</evidence>
<dbReference type="Pfam" id="PF12399">
    <property type="entry name" value="BCA_ABC_TP_C"/>
    <property type="match status" value="1"/>
</dbReference>
<dbReference type="SMART" id="SM00382">
    <property type="entry name" value="AAA"/>
    <property type="match status" value="1"/>
</dbReference>
<dbReference type="GO" id="GO:0005304">
    <property type="term" value="F:L-valine transmembrane transporter activity"/>
    <property type="evidence" value="ECO:0007669"/>
    <property type="project" value="TreeGrafter"/>
</dbReference>
<keyword evidence="1" id="KW-0813">Transport</keyword>
<reference evidence="5" key="1">
    <citation type="submission" date="2021-01" db="EMBL/GenBank/DDBJ databases">
        <title>Whole genome shotgun sequence of Planosporangium mesophilum NBRC 109066.</title>
        <authorList>
            <person name="Komaki H."/>
            <person name="Tamura T."/>
        </authorList>
    </citation>
    <scope>NUCLEOTIDE SEQUENCE</scope>
    <source>
        <strain evidence="5">NBRC 109066</strain>
    </source>
</reference>
<dbReference type="PROSITE" id="PS50893">
    <property type="entry name" value="ABC_TRANSPORTER_2"/>
    <property type="match status" value="1"/>
</dbReference>
<dbReference type="GO" id="GO:0015192">
    <property type="term" value="F:L-phenylalanine transmembrane transporter activity"/>
    <property type="evidence" value="ECO:0007669"/>
    <property type="project" value="TreeGrafter"/>
</dbReference>
<dbReference type="GO" id="GO:0015188">
    <property type="term" value="F:L-isoleucine transmembrane transporter activity"/>
    <property type="evidence" value="ECO:0007669"/>
    <property type="project" value="TreeGrafter"/>
</dbReference>
<evidence type="ECO:0000313" key="5">
    <source>
        <dbReference type="EMBL" id="GII22638.1"/>
    </source>
</evidence>
<dbReference type="GO" id="GO:0016887">
    <property type="term" value="F:ATP hydrolysis activity"/>
    <property type="evidence" value="ECO:0007669"/>
    <property type="project" value="InterPro"/>
</dbReference>
<keyword evidence="3 5" id="KW-0067">ATP-binding</keyword>
<dbReference type="GO" id="GO:1903806">
    <property type="term" value="P:L-isoleucine import across plasma membrane"/>
    <property type="evidence" value="ECO:0007669"/>
    <property type="project" value="TreeGrafter"/>
</dbReference>
<dbReference type="PANTHER" id="PTHR45772">
    <property type="entry name" value="CONSERVED COMPONENT OF ABC TRANSPORTER FOR NATURAL AMINO ACIDS-RELATED"/>
    <property type="match status" value="1"/>
</dbReference>
<accession>A0A8J3X399</accession>
<dbReference type="InterPro" id="IPR032823">
    <property type="entry name" value="BCA_ABC_TP_C"/>
</dbReference>
<gene>
    <name evidence="5" type="ORF">Pme01_22350</name>
</gene>
<dbReference type="GO" id="GO:1903805">
    <property type="term" value="P:L-valine import across plasma membrane"/>
    <property type="evidence" value="ECO:0007669"/>
    <property type="project" value="TreeGrafter"/>
</dbReference>
<evidence type="ECO:0000256" key="1">
    <source>
        <dbReference type="ARBA" id="ARBA00022448"/>
    </source>
</evidence>
<dbReference type="Proteomes" id="UP000599074">
    <property type="component" value="Unassembled WGS sequence"/>
</dbReference>
<name>A0A8J3X399_9ACTN</name>
<dbReference type="SUPFAM" id="SSF52540">
    <property type="entry name" value="P-loop containing nucleoside triphosphate hydrolases"/>
    <property type="match status" value="1"/>
</dbReference>
<dbReference type="AlphaFoldDB" id="A0A8J3X399"/>
<dbReference type="EMBL" id="BOON01000019">
    <property type="protein sequence ID" value="GII22638.1"/>
    <property type="molecule type" value="Genomic_DNA"/>
</dbReference>
<dbReference type="Pfam" id="PF00005">
    <property type="entry name" value="ABC_tran"/>
    <property type="match status" value="1"/>
</dbReference>
<dbReference type="InterPro" id="IPR051120">
    <property type="entry name" value="ABC_AA/LPS_Transport"/>
</dbReference>
<keyword evidence="6" id="KW-1185">Reference proteome</keyword>
<proteinExistence type="predicted"/>
<protein>
    <submittedName>
        <fullName evidence="5">ABC transporter ATP-binding protein</fullName>
    </submittedName>
</protein>
<dbReference type="RefSeq" id="WP_239088155.1">
    <property type="nucleotide sequence ID" value="NZ_BOON01000019.1"/>
</dbReference>
<dbReference type="InterPro" id="IPR003439">
    <property type="entry name" value="ABC_transporter-like_ATP-bd"/>
</dbReference>
<feature type="domain" description="ABC transporter" evidence="4">
    <location>
        <begin position="9"/>
        <end position="255"/>
    </location>
</feature>
<dbReference type="GO" id="GO:0005886">
    <property type="term" value="C:plasma membrane"/>
    <property type="evidence" value="ECO:0007669"/>
    <property type="project" value="TreeGrafter"/>
</dbReference>
<dbReference type="GO" id="GO:0042941">
    <property type="term" value="P:D-alanine transmembrane transport"/>
    <property type="evidence" value="ECO:0007669"/>
    <property type="project" value="TreeGrafter"/>
</dbReference>